<dbReference type="EMBL" id="NKYE01000006">
    <property type="protein sequence ID" value="OZM73023.1"/>
    <property type="molecule type" value="Genomic_DNA"/>
</dbReference>
<dbReference type="InterPro" id="IPR053521">
    <property type="entry name" value="McjB-like"/>
</dbReference>
<sequence>MSAPITVEAATRAPAHLRLGALVAVGIARVLARQSPRRLRRALERASRGGRPATADEALRARNAVVSVSMRCRGHWCLQRSIATALLCRSGGSWPQWCSGVRVQPFLAHAWVAVDGVPVGERHVDLQDFHLTLAVPRRQARPRAGDRDL</sequence>
<keyword evidence="1" id="KW-0812">Transmembrane</keyword>
<organism evidence="3 4">
    <name type="scientific">Amycolatopsis antarctica</name>
    <dbReference type="NCBI Taxonomy" id="1854586"/>
    <lineage>
        <taxon>Bacteria</taxon>
        <taxon>Bacillati</taxon>
        <taxon>Actinomycetota</taxon>
        <taxon>Actinomycetes</taxon>
        <taxon>Pseudonocardiales</taxon>
        <taxon>Pseudonocardiaceae</taxon>
        <taxon>Amycolatopsis</taxon>
    </lineage>
</organism>
<evidence type="ECO:0000259" key="2">
    <source>
        <dbReference type="Pfam" id="PF13471"/>
    </source>
</evidence>
<dbReference type="NCBIfam" id="NF033537">
    <property type="entry name" value="lasso_biosyn_B2"/>
    <property type="match status" value="1"/>
</dbReference>
<reference evidence="3 4" key="1">
    <citation type="submission" date="2017-07" db="EMBL/GenBank/DDBJ databases">
        <title>Amycolatopsis antarcticus sp. nov., isolated from the surface of an Antarcticus brown macroalga.</title>
        <authorList>
            <person name="Wang J."/>
            <person name="Leiva S."/>
            <person name="Huang J."/>
            <person name="Huang Y."/>
        </authorList>
    </citation>
    <scope>NUCLEOTIDE SEQUENCE [LARGE SCALE GENOMIC DNA]</scope>
    <source>
        <strain evidence="3 4">AU-G6</strain>
    </source>
</reference>
<keyword evidence="4" id="KW-1185">Reference proteome</keyword>
<keyword evidence="1" id="KW-1133">Transmembrane helix</keyword>
<feature type="domain" description="Microcin J25-processing protein McjB C-terminal" evidence="2">
    <location>
        <begin position="21"/>
        <end position="130"/>
    </location>
</feature>
<keyword evidence="1" id="KW-0472">Membrane</keyword>
<dbReference type="RefSeq" id="WP_094862881.1">
    <property type="nucleotide sequence ID" value="NZ_NKYE01000006.1"/>
</dbReference>
<comment type="caution">
    <text evidence="3">The sequence shown here is derived from an EMBL/GenBank/DDBJ whole genome shotgun (WGS) entry which is preliminary data.</text>
</comment>
<dbReference type="OrthoDB" id="583768at2"/>
<name>A0A263D3I5_9PSEU</name>
<feature type="transmembrane region" description="Helical" evidence="1">
    <location>
        <begin position="15"/>
        <end position="32"/>
    </location>
</feature>
<proteinExistence type="predicted"/>
<gene>
    <name evidence="3" type="ORF">CFN78_12395</name>
</gene>
<evidence type="ECO:0000313" key="4">
    <source>
        <dbReference type="Proteomes" id="UP000242444"/>
    </source>
</evidence>
<dbReference type="Proteomes" id="UP000242444">
    <property type="component" value="Unassembled WGS sequence"/>
</dbReference>
<dbReference type="InterPro" id="IPR032708">
    <property type="entry name" value="McjB_C"/>
</dbReference>
<evidence type="ECO:0000313" key="3">
    <source>
        <dbReference type="EMBL" id="OZM73023.1"/>
    </source>
</evidence>
<evidence type="ECO:0000256" key="1">
    <source>
        <dbReference type="SAM" id="Phobius"/>
    </source>
</evidence>
<dbReference type="AlphaFoldDB" id="A0A263D3I5"/>
<dbReference type="Pfam" id="PF13471">
    <property type="entry name" value="Transglut_core3"/>
    <property type="match status" value="1"/>
</dbReference>
<accession>A0A263D3I5</accession>
<protein>
    <recommendedName>
        <fullName evidence="2">Microcin J25-processing protein McjB C-terminal domain-containing protein</fullName>
    </recommendedName>
</protein>
<dbReference type="InParanoid" id="A0A263D3I5"/>